<evidence type="ECO:0000313" key="2">
    <source>
        <dbReference type="EMBL" id="KAJ9610367.1"/>
    </source>
</evidence>
<feature type="compositionally biased region" description="Polar residues" evidence="1">
    <location>
        <begin position="78"/>
        <end position="99"/>
    </location>
</feature>
<dbReference type="EMBL" id="JAPDRK010000007">
    <property type="protein sequence ID" value="KAJ9610367.1"/>
    <property type="molecule type" value="Genomic_DNA"/>
</dbReference>
<comment type="caution">
    <text evidence="2">The sequence shown here is derived from an EMBL/GenBank/DDBJ whole genome shotgun (WGS) entry which is preliminary data.</text>
</comment>
<accession>A0AA39CJB3</accession>
<feature type="compositionally biased region" description="Polar residues" evidence="1">
    <location>
        <begin position="7"/>
        <end position="16"/>
    </location>
</feature>
<dbReference type="Proteomes" id="UP001172673">
    <property type="component" value="Unassembled WGS sequence"/>
</dbReference>
<evidence type="ECO:0000313" key="3">
    <source>
        <dbReference type="Proteomes" id="UP001172673"/>
    </source>
</evidence>
<feature type="region of interest" description="Disordered" evidence="1">
    <location>
        <begin position="461"/>
        <end position="664"/>
    </location>
</feature>
<evidence type="ECO:0000256" key="1">
    <source>
        <dbReference type="SAM" id="MobiDB-lite"/>
    </source>
</evidence>
<organism evidence="2 3">
    <name type="scientific">Cladophialophora chaetospira</name>
    <dbReference type="NCBI Taxonomy" id="386627"/>
    <lineage>
        <taxon>Eukaryota</taxon>
        <taxon>Fungi</taxon>
        <taxon>Dikarya</taxon>
        <taxon>Ascomycota</taxon>
        <taxon>Pezizomycotina</taxon>
        <taxon>Eurotiomycetes</taxon>
        <taxon>Chaetothyriomycetidae</taxon>
        <taxon>Chaetothyriales</taxon>
        <taxon>Herpotrichiellaceae</taxon>
        <taxon>Cladophialophora</taxon>
    </lineage>
</organism>
<feature type="compositionally biased region" description="Low complexity" evidence="1">
    <location>
        <begin position="46"/>
        <end position="56"/>
    </location>
</feature>
<feature type="region of interest" description="Disordered" evidence="1">
    <location>
        <begin position="1"/>
        <end position="26"/>
    </location>
</feature>
<protein>
    <submittedName>
        <fullName evidence="2">Uncharacterized protein</fullName>
    </submittedName>
</protein>
<reference evidence="2" key="1">
    <citation type="submission" date="2022-10" db="EMBL/GenBank/DDBJ databases">
        <title>Culturing micro-colonial fungi from biological soil crusts in the Mojave desert and describing Neophaeococcomyces mojavensis, and introducing the new genera and species Taxawa tesnikishii.</title>
        <authorList>
            <person name="Kurbessoian T."/>
            <person name="Stajich J.E."/>
        </authorList>
    </citation>
    <scope>NUCLEOTIDE SEQUENCE</scope>
    <source>
        <strain evidence="2">TK_41</strain>
    </source>
</reference>
<feature type="compositionally biased region" description="Basic and acidic residues" evidence="1">
    <location>
        <begin position="574"/>
        <end position="584"/>
    </location>
</feature>
<feature type="region of interest" description="Disordered" evidence="1">
    <location>
        <begin position="39"/>
        <end position="228"/>
    </location>
</feature>
<feature type="region of interest" description="Disordered" evidence="1">
    <location>
        <begin position="970"/>
        <end position="989"/>
    </location>
</feature>
<gene>
    <name evidence="2" type="ORF">H2200_005144</name>
</gene>
<keyword evidence="3" id="KW-1185">Reference proteome</keyword>
<feature type="compositionally biased region" description="Acidic residues" evidence="1">
    <location>
        <begin position="350"/>
        <end position="359"/>
    </location>
</feature>
<feature type="compositionally biased region" description="Basic and acidic residues" evidence="1">
    <location>
        <begin position="540"/>
        <end position="550"/>
    </location>
</feature>
<feature type="compositionally biased region" description="Acidic residues" evidence="1">
    <location>
        <begin position="158"/>
        <end position="180"/>
    </location>
</feature>
<feature type="compositionally biased region" description="Basic and acidic residues" evidence="1">
    <location>
        <begin position="613"/>
        <end position="633"/>
    </location>
</feature>
<feature type="compositionally biased region" description="Polar residues" evidence="1">
    <location>
        <begin position="119"/>
        <end position="129"/>
    </location>
</feature>
<proteinExistence type="predicted"/>
<dbReference type="AlphaFoldDB" id="A0AA39CJB3"/>
<name>A0AA39CJB3_9EURO</name>
<sequence>MLRNKENNPLSTTQRNGLHARNQPSEEFFTDSILDDSRHSNISLIPSPSKAKAKPAPVKPRRAVPTAKALQAAKDFGNKQTRTSLLDYTNARLNRQGQQLKPPPKFAKRKSSSPSPSPVRTNGLTTPPQSRHGPPVRSPSEFSSPPGGLNESYQRIADEEDLAATERDVDSDDDEVEPDQQDTFGSNADVNPTPDADDAVGKGTSEDAHASEHSTPVQAPVNLDEMSGSFSAPPTLDFVQNEMSDRVLAAKLTPHFIDRARDRQRLQRLRQSVPINFGDAPNEHQIHAGPKRNDLASIANRGPINFDNIPSVDANGFQRAHSDTSADVTLNKRFTAFGKAARKAPKKPDPEDDDGSDTPDELREVERTLNLNQANRRRGKLAGETEHPSGQEQKRAPFSRSYDQPRAYGAPLPMYDDLPLPDDPTVASVSSVRSEPISVATADKRTTDATRSFLARWRHETAQKRAAKALEDEQKAVPRSERAASARDHLEERRHGDGNESEVDWAAAGADVPVPSIEKSSTPRDTPPPKVLPSPISKQRSIDRIRKWENDFTGMSFQVSESPPVRGRNALNDSFREKEMEDLTKQAVTSNRLDEIRVKDPNVVVRKTSRSFTPEERKPASREPREGDSKDVGRAIPDTPIVVYRSSSQSTDKSKASQGSMPDSLEQLQRLVRAVSTTPKASPALQNMVREVEEASAISLPPSEEDLKRQSPEARTNGLHINKRVAETPRVIGAWTDTILPDTVKTQKQKEKLSKYAQTPQVSAGGWIDTPLPNGDRLPRIPIPDTVEEVTEDITDDHIQQPNDEVTETQERLDLPIAPREEQQTAALAPSASQQIILPPSALTNVLNEAKQKRLASRDLADARPASRDETETLNLGDATIQSMEDLLTDAADITADLTTLIKTNAQEEVLALRQRSALLAPDGVGDGDSSTSDVAFIGHLTSRMERLMSNLHEARKGISRLEQRVSNAPAGTLGGSSQEPQALVTGHDSTQPCAACGRSADDLMPHDHSHATKVTSFLAIPIAHTTFTLPIPLLFHPRTAANPKPKHKVWSFLPGRPTWLGYLTLTVWTWYILECTMTELYARPLYATQYTFPPPGVREPEFPFVLPTMLSRWTFGGYGSLLAAPLVGLIRTLARLFVAIYRILAMAVGWSDGFVDDQRANNVGAKASRIAVKVAESLVPDSEGLSMMNDEIL</sequence>
<feature type="compositionally biased region" description="Basic and acidic residues" evidence="1">
    <location>
        <begin position="461"/>
        <end position="498"/>
    </location>
</feature>
<feature type="compositionally biased region" description="Basic and acidic residues" evidence="1">
    <location>
        <begin position="381"/>
        <end position="395"/>
    </location>
</feature>
<feature type="region of interest" description="Disordered" evidence="1">
    <location>
        <begin position="339"/>
        <end position="446"/>
    </location>
</feature>